<accession>A0AAC9P949</accession>
<evidence type="ECO:0000313" key="2">
    <source>
        <dbReference type="Proteomes" id="UP000182373"/>
    </source>
</evidence>
<reference evidence="2" key="1">
    <citation type="submission" date="2016-11" db="EMBL/GenBank/DDBJ databases">
        <title>Comparative genomic and phenotypic analysis of Granulibacter bethesdensis clinical isolates from patients with chronic granulomatous disease.</title>
        <authorList>
            <person name="Zarember K.A."/>
            <person name="Porcella S.F."/>
            <person name="Chu J."/>
            <person name="Ding L."/>
            <person name="Dahlstrom E."/>
            <person name="Barbian K."/>
            <person name="Martens C."/>
            <person name="Sykora L."/>
            <person name="Kramer S."/>
            <person name="Pettinato A.M."/>
            <person name="Hong H."/>
            <person name="Wald G."/>
            <person name="Berg L.J."/>
            <person name="Rogge L.S."/>
            <person name="Greenberg D.E."/>
            <person name="Falcone E.L."/>
            <person name="Neves J.F."/>
            <person name="Simoes M.J."/>
            <person name="Casal M."/>
            <person name="Rodriguez-Lopez F.C."/>
            <person name="Zelazny A."/>
            <person name="Gallin J.I."/>
            <person name="Holland S.M."/>
        </authorList>
    </citation>
    <scope>NUCLEOTIDE SEQUENCE [LARGE SCALE GENOMIC DNA]</scope>
    <source>
        <strain evidence="2">NIH9.1</strain>
    </source>
</reference>
<organism evidence="1 2">
    <name type="scientific">Granulibacter bethesdensis</name>
    <dbReference type="NCBI Taxonomy" id="364410"/>
    <lineage>
        <taxon>Bacteria</taxon>
        <taxon>Pseudomonadati</taxon>
        <taxon>Pseudomonadota</taxon>
        <taxon>Alphaproteobacteria</taxon>
        <taxon>Acetobacterales</taxon>
        <taxon>Acetobacteraceae</taxon>
        <taxon>Granulibacter</taxon>
    </lineage>
</organism>
<name>A0AAC9P949_9PROT</name>
<protein>
    <submittedName>
        <fullName evidence="1">Adhesin family protein</fullName>
    </submittedName>
</protein>
<dbReference type="Proteomes" id="UP000182373">
    <property type="component" value="Chromosome"/>
</dbReference>
<proteinExistence type="predicted"/>
<dbReference type="EMBL" id="CP018191">
    <property type="protein sequence ID" value="APH54709.1"/>
    <property type="molecule type" value="Genomic_DNA"/>
</dbReference>
<sequence length="123" mass="12652">MNDTGIVVDSTTNIDNNQAAVIQGMDYGPDIEAASLSLPPSITNQGTILGGAGDGITNGVAIYGIANTALMNKTEGVISGDDTGIKLVVPAANTYPVSYGITTFIKPSPVSIISESMWHPVTR</sequence>
<dbReference type="AlphaFoldDB" id="A0AAC9P949"/>
<gene>
    <name evidence="1" type="ORF">GbCGDNIH9_8569</name>
</gene>
<evidence type="ECO:0000313" key="1">
    <source>
        <dbReference type="EMBL" id="APH54709.1"/>
    </source>
</evidence>